<dbReference type="InterPro" id="IPR058240">
    <property type="entry name" value="rSAM_sf"/>
</dbReference>
<dbReference type="InterPro" id="IPR013483">
    <property type="entry name" value="MoaA"/>
</dbReference>
<feature type="domain" description="Radical SAM core" evidence="11">
    <location>
        <begin position="3"/>
        <end position="237"/>
    </location>
</feature>
<keyword evidence="3" id="KW-0949">S-adenosyl-L-methionine</keyword>
<dbReference type="Gene3D" id="3.20.20.70">
    <property type="entry name" value="Aldolase class I"/>
    <property type="match status" value="1"/>
</dbReference>
<dbReference type="GO" id="GO:0051539">
    <property type="term" value="F:4 iron, 4 sulfur cluster binding"/>
    <property type="evidence" value="ECO:0007669"/>
    <property type="project" value="UniProtKB-KW"/>
</dbReference>
<dbReference type="SFLD" id="SFLDG01383">
    <property type="entry name" value="cyclic_pyranopterin_phosphate"/>
    <property type="match status" value="1"/>
</dbReference>
<dbReference type="Proteomes" id="UP001249020">
    <property type="component" value="Unassembled WGS sequence"/>
</dbReference>
<name>A0AAW8R2E6_9ALTE</name>
<dbReference type="GO" id="GO:0061799">
    <property type="term" value="F:cyclic pyranopterin monophosphate synthase activity"/>
    <property type="evidence" value="ECO:0007669"/>
    <property type="project" value="TreeGrafter"/>
</dbReference>
<evidence type="ECO:0000256" key="7">
    <source>
        <dbReference type="ARBA" id="ARBA00023014"/>
    </source>
</evidence>
<dbReference type="GO" id="GO:0006777">
    <property type="term" value="P:Mo-molybdopterin cofactor biosynthetic process"/>
    <property type="evidence" value="ECO:0007669"/>
    <property type="project" value="UniProtKB-KW"/>
</dbReference>
<dbReference type="InterPro" id="IPR050105">
    <property type="entry name" value="MoCo_biosynth_MoaA/MoaC"/>
</dbReference>
<dbReference type="EMBL" id="JAVRIE010000002">
    <property type="protein sequence ID" value="MDT0582278.1"/>
    <property type="molecule type" value="Genomic_DNA"/>
</dbReference>
<dbReference type="InterPro" id="IPR007197">
    <property type="entry name" value="rSAM"/>
</dbReference>
<evidence type="ECO:0000256" key="4">
    <source>
        <dbReference type="ARBA" id="ARBA00022723"/>
    </source>
</evidence>
<dbReference type="EC" id="4.1.99.22" evidence="12"/>
<sequence length="324" mass="36451">MDRFGRRFEYLRLSITDVCNFKCQYCLPDGYQCESPRAFLSVDELRLIVESFAKMGTKKVRITGGEPSLRKDLIQIIRQTAAVPGIEQVAITTNGFKLERDLDAWVKAGLTSLNVSVDSVDPRQFMQITGDGRLQSILNGVSKAIDMGLQVKLNAVLLRSLSQSQVPEFLAFVKHHNVTLRFIELMQTGDNQAYFDSEHLSGADIEKQLQDMQWQRKTKAQWAGPAKVYRHNDYQGRIGLIMPYSKDFCADCNRLRISSLGKLHLCLFAEKGLDLRPKIAESLKAGDPTILMQEIQSLMGQKEATHYLDEGYTGATQHLAMLGG</sequence>
<dbReference type="SFLD" id="SFLDS00029">
    <property type="entry name" value="Radical_SAM"/>
    <property type="match status" value="1"/>
</dbReference>
<dbReference type="RefSeq" id="WP_311361353.1">
    <property type="nucleotide sequence ID" value="NZ_JAVRIE010000002.1"/>
</dbReference>
<keyword evidence="7" id="KW-0411">Iron-sulfur</keyword>
<dbReference type="GO" id="GO:0005525">
    <property type="term" value="F:GTP binding"/>
    <property type="evidence" value="ECO:0007669"/>
    <property type="project" value="UniProtKB-KW"/>
</dbReference>
<keyword evidence="2" id="KW-0004">4Fe-4S</keyword>
<comment type="cofactor">
    <cofactor evidence="1">
        <name>[4Fe-4S] cluster</name>
        <dbReference type="ChEBI" id="CHEBI:49883"/>
    </cofactor>
</comment>
<evidence type="ECO:0000256" key="2">
    <source>
        <dbReference type="ARBA" id="ARBA00022485"/>
    </source>
</evidence>
<dbReference type="SMART" id="SM00729">
    <property type="entry name" value="Elp3"/>
    <property type="match status" value="1"/>
</dbReference>
<evidence type="ECO:0000313" key="12">
    <source>
        <dbReference type="EMBL" id="MDT0582278.1"/>
    </source>
</evidence>
<protein>
    <submittedName>
        <fullName evidence="12">GTP 3',8-cyclase MoaA</fullName>
        <ecNumber evidence="12">4.1.99.22</ecNumber>
    </submittedName>
</protein>
<evidence type="ECO:0000256" key="1">
    <source>
        <dbReference type="ARBA" id="ARBA00001966"/>
    </source>
</evidence>
<evidence type="ECO:0000256" key="10">
    <source>
        <dbReference type="ARBA" id="ARBA00023239"/>
    </source>
</evidence>
<dbReference type="SUPFAM" id="SSF102114">
    <property type="entry name" value="Radical SAM enzymes"/>
    <property type="match status" value="1"/>
</dbReference>
<dbReference type="PANTHER" id="PTHR22960">
    <property type="entry name" value="MOLYBDOPTERIN COFACTOR SYNTHESIS PROTEIN A"/>
    <property type="match status" value="1"/>
</dbReference>
<evidence type="ECO:0000259" key="11">
    <source>
        <dbReference type="PROSITE" id="PS51918"/>
    </source>
</evidence>
<proteinExistence type="predicted"/>
<dbReference type="InterPro" id="IPR010505">
    <property type="entry name" value="MoaA_twitch"/>
</dbReference>
<evidence type="ECO:0000313" key="13">
    <source>
        <dbReference type="Proteomes" id="UP001249020"/>
    </source>
</evidence>
<dbReference type="CDD" id="cd21117">
    <property type="entry name" value="Twitch_MoaA"/>
    <property type="match status" value="1"/>
</dbReference>
<evidence type="ECO:0000256" key="3">
    <source>
        <dbReference type="ARBA" id="ARBA00022691"/>
    </source>
</evidence>
<accession>A0AAW8R2E6</accession>
<evidence type="ECO:0000256" key="9">
    <source>
        <dbReference type="ARBA" id="ARBA00023150"/>
    </source>
</evidence>
<dbReference type="InterPro" id="IPR040064">
    <property type="entry name" value="MoaA-like"/>
</dbReference>
<dbReference type="SFLD" id="SFLDG01386">
    <property type="entry name" value="main_SPASM_domain-containing"/>
    <property type="match status" value="1"/>
</dbReference>
<dbReference type="PANTHER" id="PTHR22960:SF28">
    <property type="entry name" value="GTP 3',8-CYCLASE"/>
    <property type="match status" value="1"/>
</dbReference>
<keyword evidence="10 12" id="KW-0456">Lyase</keyword>
<dbReference type="SFLD" id="SFLDG01067">
    <property type="entry name" value="SPASM/twitch_domain_containing"/>
    <property type="match status" value="1"/>
</dbReference>
<reference evidence="12 13" key="1">
    <citation type="submission" date="2023-09" db="EMBL/GenBank/DDBJ databases">
        <authorList>
            <person name="Rey-Velasco X."/>
        </authorList>
    </citation>
    <scope>NUCLEOTIDE SEQUENCE [LARGE SCALE GENOMIC DNA]</scope>
    <source>
        <strain evidence="12 13">W409</strain>
    </source>
</reference>
<evidence type="ECO:0000256" key="6">
    <source>
        <dbReference type="ARBA" id="ARBA00023004"/>
    </source>
</evidence>
<dbReference type="NCBIfam" id="TIGR02666">
    <property type="entry name" value="moaA"/>
    <property type="match status" value="1"/>
</dbReference>
<evidence type="ECO:0000256" key="8">
    <source>
        <dbReference type="ARBA" id="ARBA00023134"/>
    </source>
</evidence>
<dbReference type="InterPro" id="IPR013785">
    <property type="entry name" value="Aldolase_TIM"/>
</dbReference>
<keyword evidence="13" id="KW-1185">Reference proteome</keyword>
<dbReference type="Pfam" id="PF04055">
    <property type="entry name" value="Radical_SAM"/>
    <property type="match status" value="1"/>
</dbReference>
<keyword evidence="9" id="KW-0501">Molybdenum cofactor biosynthesis</keyword>
<dbReference type="AlphaFoldDB" id="A0AAW8R2E6"/>
<organism evidence="12 13">
    <name type="scientific">Brumicola blandensis</name>
    <dbReference type="NCBI Taxonomy" id="3075611"/>
    <lineage>
        <taxon>Bacteria</taxon>
        <taxon>Pseudomonadati</taxon>
        <taxon>Pseudomonadota</taxon>
        <taxon>Gammaproteobacteria</taxon>
        <taxon>Alteromonadales</taxon>
        <taxon>Alteromonadaceae</taxon>
        <taxon>Brumicola</taxon>
    </lineage>
</organism>
<keyword evidence="4" id="KW-0479">Metal-binding</keyword>
<keyword evidence="8" id="KW-0342">GTP-binding</keyword>
<dbReference type="PROSITE" id="PS51918">
    <property type="entry name" value="RADICAL_SAM"/>
    <property type="match status" value="1"/>
</dbReference>
<dbReference type="InterPro" id="IPR006638">
    <property type="entry name" value="Elp3/MiaA/NifB-like_rSAM"/>
</dbReference>
<dbReference type="GO" id="GO:0061798">
    <property type="term" value="F:GTP 3',8'-cyclase activity"/>
    <property type="evidence" value="ECO:0007669"/>
    <property type="project" value="UniProtKB-EC"/>
</dbReference>
<gene>
    <name evidence="12" type="primary">moaA</name>
    <name evidence="12" type="ORF">RM544_06990</name>
</gene>
<evidence type="ECO:0000256" key="5">
    <source>
        <dbReference type="ARBA" id="ARBA00022741"/>
    </source>
</evidence>
<comment type="caution">
    <text evidence="12">The sequence shown here is derived from an EMBL/GenBank/DDBJ whole genome shotgun (WGS) entry which is preliminary data.</text>
</comment>
<dbReference type="GO" id="GO:0046872">
    <property type="term" value="F:metal ion binding"/>
    <property type="evidence" value="ECO:0007669"/>
    <property type="project" value="UniProtKB-KW"/>
</dbReference>
<keyword evidence="5" id="KW-0547">Nucleotide-binding</keyword>
<keyword evidence="6" id="KW-0408">Iron</keyword>
<dbReference type="Pfam" id="PF06463">
    <property type="entry name" value="Mob_synth_C"/>
    <property type="match status" value="1"/>
</dbReference>
<dbReference type="CDD" id="cd01335">
    <property type="entry name" value="Radical_SAM"/>
    <property type="match status" value="1"/>
</dbReference>